<keyword evidence="3" id="KW-1185">Reference proteome</keyword>
<feature type="transmembrane region" description="Helical" evidence="1">
    <location>
        <begin position="47"/>
        <end position="66"/>
    </location>
</feature>
<sequence length="154" mass="17187">MPYGNNRYDKNKNVADQSFSNLDSDSHNTVKNDDSPKTGLNDVSLSWSYQADVVFLLMFLIFIVIYRETIDNASNSTVLIGVVVIMIGKKMIDYFDSAKRIEGMAILSNEAIQTINTVINGGTVTVTKQYCIDNNGTVKCLNWNNMFKNGVNPI</sequence>
<protein>
    <submittedName>
        <fullName evidence="2">Uncharacterized protein</fullName>
    </submittedName>
</protein>
<evidence type="ECO:0000313" key="3">
    <source>
        <dbReference type="Proteomes" id="UP000594342"/>
    </source>
</evidence>
<keyword evidence="1" id="KW-1133">Transmembrane helix</keyword>
<accession>A0A5K0UAE8</accession>
<dbReference type="Proteomes" id="UP000594342">
    <property type="component" value="Unassembled WGS sequence"/>
</dbReference>
<keyword evidence="1" id="KW-0812">Transmembrane</keyword>
<keyword evidence="1" id="KW-0472">Membrane</keyword>
<evidence type="ECO:0000256" key="1">
    <source>
        <dbReference type="SAM" id="Phobius"/>
    </source>
</evidence>
<comment type="caution">
    <text evidence="2">The sequence shown here is derived from an EMBL/GenBank/DDBJ whole genome shotgun (WGS) entry which is preliminary data.</text>
</comment>
<reference evidence="2 3" key="1">
    <citation type="submission" date="2018-10" db="EMBL/GenBank/DDBJ databases">
        <authorList>
            <consortium name="IHU Genomes"/>
        </authorList>
    </citation>
    <scope>NUCLEOTIDE SEQUENCE [LARGE SCALE GENOMIC DNA]</scope>
    <source>
        <strain evidence="2 3">A1</strain>
    </source>
</reference>
<dbReference type="EMBL" id="UPSH01000001">
    <property type="protein sequence ID" value="VBB18444.1"/>
    <property type="molecule type" value="Genomic_DNA"/>
</dbReference>
<proteinExistence type="predicted"/>
<gene>
    <name evidence="2" type="ORF">YASMINEVIRUS_907</name>
</gene>
<evidence type="ECO:0000313" key="2">
    <source>
        <dbReference type="EMBL" id="VBB18444.1"/>
    </source>
</evidence>
<name>A0A5K0UAE8_9VIRU</name>
<organism evidence="2 3">
    <name type="scientific">Yasminevirus sp. GU-2018</name>
    <dbReference type="NCBI Taxonomy" id="2420051"/>
    <lineage>
        <taxon>Viruses</taxon>
        <taxon>Varidnaviria</taxon>
        <taxon>Bamfordvirae</taxon>
        <taxon>Nucleocytoviricota</taxon>
        <taxon>Megaviricetes</taxon>
        <taxon>Imitervirales</taxon>
        <taxon>Mimiviridae</taxon>
        <taxon>Klosneuvirinae</taxon>
        <taxon>Yasminevirus</taxon>
        <taxon>Yasminevirus saudimassiliense</taxon>
    </lineage>
</organism>